<dbReference type="PANTHER" id="PTHR43047">
    <property type="entry name" value="TWO-COMPONENT HISTIDINE PROTEIN KINASE"/>
    <property type="match status" value="1"/>
</dbReference>
<evidence type="ECO:0000256" key="1">
    <source>
        <dbReference type="ARBA" id="ARBA00000085"/>
    </source>
</evidence>
<keyword evidence="5" id="KW-0902">Two-component regulatory system</keyword>
<accession>A0A2T1GK16</accession>
<dbReference type="InterPro" id="IPR005467">
    <property type="entry name" value="His_kinase_dom"/>
</dbReference>
<feature type="domain" description="Histidine kinase" evidence="7">
    <location>
        <begin position="1"/>
        <end position="110"/>
    </location>
</feature>
<dbReference type="Proteomes" id="UP000238937">
    <property type="component" value="Unassembled WGS sequence"/>
</dbReference>
<dbReference type="InterPro" id="IPR003594">
    <property type="entry name" value="HATPase_dom"/>
</dbReference>
<evidence type="ECO:0000256" key="2">
    <source>
        <dbReference type="ARBA" id="ARBA00012438"/>
    </source>
</evidence>
<dbReference type="OrthoDB" id="9763461at2"/>
<dbReference type="SMART" id="SM00387">
    <property type="entry name" value="HATPase_c"/>
    <property type="match status" value="1"/>
</dbReference>
<comment type="catalytic activity">
    <reaction evidence="1">
        <text>ATP + protein L-histidine = ADP + protein N-phospho-L-histidine.</text>
        <dbReference type="EC" id="2.7.13.3"/>
    </reaction>
</comment>
<evidence type="ECO:0000313" key="8">
    <source>
        <dbReference type="EMBL" id="PSB58171.1"/>
    </source>
</evidence>
<sequence>MSYPKEANRPPIIRFRLNESHRQIMPEVTAIDNGNVRFWVRDTGEGIALEDQERIFNRFARGSNNERRSDGSGLGLSIVQALVKAHHGRLELFSRLGEGANFTAIFPSHRPEDGRSLAPDRLKLPSALHSERMP</sequence>
<dbReference type="EMBL" id="PVWO01000045">
    <property type="protein sequence ID" value="PSB58171.1"/>
    <property type="molecule type" value="Genomic_DNA"/>
</dbReference>
<keyword evidence="9" id="KW-1185">Reference proteome</keyword>
<dbReference type="InterPro" id="IPR004358">
    <property type="entry name" value="Sig_transdc_His_kin-like_C"/>
</dbReference>
<feature type="region of interest" description="Disordered" evidence="6">
    <location>
        <begin position="108"/>
        <end position="134"/>
    </location>
</feature>
<evidence type="ECO:0000256" key="3">
    <source>
        <dbReference type="ARBA" id="ARBA00022679"/>
    </source>
</evidence>
<evidence type="ECO:0000313" key="9">
    <source>
        <dbReference type="Proteomes" id="UP000238937"/>
    </source>
</evidence>
<organism evidence="8 9">
    <name type="scientific">Chamaesiphon polymorphus CCALA 037</name>
    <dbReference type="NCBI Taxonomy" id="2107692"/>
    <lineage>
        <taxon>Bacteria</taxon>
        <taxon>Bacillati</taxon>
        <taxon>Cyanobacteriota</taxon>
        <taxon>Cyanophyceae</taxon>
        <taxon>Gomontiellales</taxon>
        <taxon>Chamaesiphonaceae</taxon>
        <taxon>Chamaesiphon</taxon>
    </lineage>
</organism>
<keyword evidence="3" id="KW-0808">Transferase</keyword>
<dbReference type="AlphaFoldDB" id="A0A2T1GK16"/>
<dbReference type="EC" id="2.7.13.3" evidence="2"/>
<dbReference type="Pfam" id="PF02518">
    <property type="entry name" value="HATPase_c"/>
    <property type="match status" value="1"/>
</dbReference>
<feature type="compositionally biased region" description="Basic and acidic residues" evidence="6">
    <location>
        <begin position="109"/>
        <end position="134"/>
    </location>
</feature>
<dbReference type="RefSeq" id="WP_106301296.1">
    <property type="nucleotide sequence ID" value="NZ_PVWO01000045.1"/>
</dbReference>
<proteinExistence type="predicted"/>
<dbReference type="GO" id="GO:0000155">
    <property type="term" value="F:phosphorelay sensor kinase activity"/>
    <property type="evidence" value="ECO:0007669"/>
    <property type="project" value="TreeGrafter"/>
</dbReference>
<keyword evidence="4" id="KW-0418">Kinase</keyword>
<protein>
    <recommendedName>
        <fullName evidence="2">histidine kinase</fullName>
        <ecNumber evidence="2">2.7.13.3</ecNumber>
    </recommendedName>
</protein>
<evidence type="ECO:0000256" key="6">
    <source>
        <dbReference type="SAM" id="MobiDB-lite"/>
    </source>
</evidence>
<dbReference type="InterPro" id="IPR036890">
    <property type="entry name" value="HATPase_C_sf"/>
</dbReference>
<dbReference type="GO" id="GO:0009927">
    <property type="term" value="F:histidine phosphotransfer kinase activity"/>
    <property type="evidence" value="ECO:0007669"/>
    <property type="project" value="TreeGrafter"/>
</dbReference>
<dbReference type="SUPFAM" id="SSF55874">
    <property type="entry name" value="ATPase domain of HSP90 chaperone/DNA topoisomerase II/histidine kinase"/>
    <property type="match status" value="1"/>
</dbReference>
<gene>
    <name evidence="8" type="ORF">C7B77_05700</name>
</gene>
<evidence type="ECO:0000256" key="4">
    <source>
        <dbReference type="ARBA" id="ARBA00022777"/>
    </source>
</evidence>
<comment type="caution">
    <text evidence="8">The sequence shown here is derived from an EMBL/GenBank/DDBJ whole genome shotgun (WGS) entry which is preliminary data.</text>
</comment>
<dbReference type="PROSITE" id="PS50109">
    <property type="entry name" value="HIS_KIN"/>
    <property type="match status" value="1"/>
</dbReference>
<name>A0A2T1GK16_9CYAN</name>
<dbReference type="GO" id="GO:0005886">
    <property type="term" value="C:plasma membrane"/>
    <property type="evidence" value="ECO:0007669"/>
    <property type="project" value="TreeGrafter"/>
</dbReference>
<evidence type="ECO:0000256" key="5">
    <source>
        <dbReference type="ARBA" id="ARBA00023012"/>
    </source>
</evidence>
<evidence type="ECO:0000259" key="7">
    <source>
        <dbReference type="PROSITE" id="PS50109"/>
    </source>
</evidence>
<dbReference type="Gene3D" id="3.30.565.10">
    <property type="entry name" value="Histidine kinase-like ATPase, C-terminal domain"/>
    <property type="match status" value="1"/>
</dbReference>
<reference evidence="8 9" key="1">
    <citation type="submission" date="2018-03" db="EMBL/GenBank/DDBJ databases">
        <title>The ancient ancestry and fast evolution of plastids.</title>
        <authorList>
            <person name="Moore K.R."/>
            <person name="Magnabosco C."/>
            <person name="Momper L."/>
            <person name="Gold D.A."/>
            <person name="Bosak T."/>
            <person name="Fournier G.P."/>
        </authorList>
    </citation>
    <scope>NUCLEOTIDE SEQUENCE [LARGE SCALE GENOMIC DNA]</scope>
    <source>
        <strain evidence="8 9">CCALA 037</strain>
    </source>
</reference>
<dbReference type="PRINTS" id="PR00344">
    <property type="entry name" value="BCTRLSENSOR"/>
</dbReference>
<dbReference type="PANTHER" id="PTHR43047:SF72">
    <property type="entry name" value="OSMOSENSING HISTIDINE PROTEIN KINASE SLN1"/>
    <property type="match status" value="1"/>
</dbReference>